<keyword evidence="8" id="KW-1185">Reference proteome</keyword>
<feature type="transmembrane region" description="Helical" evidence="5">
    <location>
        <begin position="56"/>
        <end position="82"/>
    </location>
</feature>
<dbReference type="InterPro" id="IPR017452">
    <property type="entry name" value="GPCR_Rhodpsn_7TM"/>
</dbReference>
<reference evidence="8" key="1">
    <citation type="journal article" date="2015" name="Nat. Genet.">
        <title>The genome and transcriptome of the zoonotic hookworm Ancylostoma ceylanicum identify infection-specific gene families.</title>
        <authorList>
            <person name="Schwarz E.M."/>
            <person name="Hu Y."/>
            <person name="Antoshechkin I."/>
            <person name="Miller M.M."/>
            <person name="Sternberg P.W."/>
            <person name="Aroian R.V."/>
        </authorList>
    </citation>
    <scope>NUCLEOTIDE SEQUENCE</scope>
    <source>
        <strain evidence="8">HY135</strain>
    </source>
</reference>
<comment type="subcellular location">
    <subcellularLocation>
        <location evidence="1">Membrane</location>
    </subcellularLocation>
</comment>
<keyword evidence="2 5" id="KW-0812">Transmembrane</keyword>
<evidence type="ECO:0000256" key="1">
    <source>
        <dbReference type="ARBA" id="ARBA00004370"/>
    </source>
</evidence>
<evidence type="ECO:0000256" key="3">
    <source>
        <dbReference type="ARBA" id="ARBA00022989"/>
    </source>
</evidence>
<dbReference type="EMBL" id="JARK01001470">
    <property type="protein sequence ID" value="EYB98079.1"/>
    <property type="molecule type" value="Genomic_DNA"/>
</dbReference>
<protein>
    <recommendedName>
        <fullName evidence="6">G-protein coupled receptors family 1 profile domain-containing protein</fullName>
    </recommendedName>
</protein>
<dbReference type="PROSITE" id="PS50262">
    <property type="entry name" value="G_PROTEIN_RECEP_F1_2"/>
    <property type="match status" value="1"/>
</dbReference>
<sequence length="177" mass="20438">MQSALECFHKEHENEAPLVYRIYLGFFLTLFTIMSYILNLLLLVIVTRTSILDRLFCLHVVSLTMAGIFYSLANTIALIPTVVGYLYIKDPWNPILSTAENLGYLALMFTTTNIAVDRSTVFLLPKVYRFLRSRYIVFVCFSSIPWLCSVLVNVHMTLEGCFTRTDPYTLAFTYRCR</sequence>
<gene>
    <name evidence="7" type="primary">Acey_s0134.g1837</name>
    <name evidence="7" type="ORF">Y032_0134g1837</name>
</gene>
<dbReference type="AlphaFoldDB" id="A0A016T667"/>
<evidence type="ECO:0000313" key="7">
    <source>
        <dbReference type="EMBL" id="EYB98079.1"/>
    </source>
</evidence>
<dbReference type="OrthoDB" id="5853375at2759"/>
<evidence type="ECO:0000259" key="6">
    <source>
        <dbReference type="PROSITE" id="PS50262"/>
    </source>
</evidence>
<feature type="domain" description="G-protein coupled receptors family 1 profile" evidence="6">
    <location>
        <begin position="38"/>
        <end position="177"/>
    </location>
</feature>
<evidence type="ECO:0000256" key="4">
    <source>
        <dbReference type="ARBA" id="ARBA00023136"/>
    </source>
</evidence>
<accession>A0A016T667</accession>
<feature type="transmembrane region" description="Helical" evidence="5">
    <location>
        <begin position="136"/>
        <end position="158"/>
    </location>
</feature>
<evidence type="ECO:0000313" key="8">
    <source>
        <dbReference type="Proteomes" id="UP000024635"/>
    </source>
</evidence>
<name>A0A016T667_9BILA</name>
<keyword evidence="4 5" id="KW-0472">Membrane</keyword>
<feature type="transmembrane region" description="Helical" evidence="5">
    <location>
        <begin position="20"/>
        <end position="44"/>
    </location>
</feature>
<comment type="caution">
    <text evidence="7">The sequence shown here is derived from an EMBL/GenBank/DDBJ whole genome shotgun (WGS) entry which is preliminary data.</text>
</comment>
<feature type="transmembrane region" description="Helical" evidence="5">
    <location>
        <begin position="102"/>
        <end position="124"/>
    </location>
</feature>
<dbReference type="SUPFAM" id="SSF81321">
    <property type="entry name" value="Family A G protein-coupled receptor-like"/>
    <property type="match status" value="1"/>
</dbReference>
<dbReference type="Proteomes" id="UP000024635">
    <property type="component" value="Unassembled WGS sequence"/>
</dbReference>
<evidence type="ECO:0000256" key="2">
    <source>
        <dbReference type="ARBA" id="ARBA00022692"/>
    </source>
</evidence>
<dbReference type="Gene3D" id="1.20.1070.10">
    <property type="entry name" value="Rhodopsin 7-helix transmembrane proteins"/>
    <property type="match status" value="1"/>
</dbReference>
<proteinExistence type="predicted"/>
<dbReference type="GO" id="GO:0016020">
    <property type="term" value="C:membrane"/>
    <property type="evidence" value="ECO:0007669"/>
    <property type="project" value="UniProtKB-SubCell"/>
</dbReference>
<keyword evidence="3 5" id="KW-1133">Transmembrane helix</keyword>
<evidence type="ECO:0000256" key="5">
    <source>
        <dbReference type="SAM" id="Phobius"/>
    </source>
</evidence>
<organism evidence="7 8">
    <name type="scientific">Ancylostoma ceylanicum</name>
    <dbReference type="NCBI Taxonomy" id="53326"/>
    <lineage>
        <taxon>Eukaryota</taxon>
        <taxon>Metazoa</taxon>
        <taxon>Ecdysozoa</taxon>
        <taxon>Nematoda</taxon>
        <taxon>Chromadorea</taxon>
        <taxon>Rhabditida</taxon>
        <taxon>Rhabditina</taxon>
        <taxon>Rhabditomorpha</taxon>
        <taxon>Strongyloidea</taxon>
        <taxon>Ancylostomatidae</taxon>
        <taxon>Ancylostomatinae</taxon>
        <taxon>Ancylostoma</taxon>
    </lineage>
</organism>